<protein>
    <submittedName>
        <fullName evidence="1">Uncharacterized protein</fullName>
    </submittedName>
</protein>
<sequence length="110" mass="13031">MKPSTYKFGEKVRVKDHGDILFEIEKIKATAVFYMGKITENTYYDVRSKTGLTLINIPHVEVIVSKKVQSIDELLDTYNSFFMLEEIYKDGYYREEAEIVMEKIHEMYSR</sequence>
<dbReference type="EMBL" id="MBTG01000001">
    <property type="protein sequence ID" value="OPH61876.1"/>
    <property type="molecule type" value="Genomic_DNA"/>
</dbReference>
<dbReference type="STRING" id="1469647.BC351_01140"/>
<dbReference type="RefSeq" id="WP_079408877.1">
    <property type="nucleotide sequence ID" value="NZ_MBTG01000001.1"/>
</dbReference>
<organism evidence="1 2">
    <name type="scientific">Paenibacillus ferrarius</name>
    <dbReference type="NCBI Taxonomy" id="1469647"/>
    <lineage>
        <taxon>Bacteria</taxon>
        <taxon>Bacillati</taxon>
        <taxon>Bacillota</taxon>
        <taxon>Bacilli</taxon>
        <taxon>Bacillales</taxon>
        <taxon>Paenibacillaceae</taxon>
        <taxon>Paenibacillus</taxon>
    </lineage>
</organism>
<reference evidence="2" key="1">
    <citation type="submission" date="2016-07" db="EMBL/GenBank/DDBJ databases">
        <authorList>
            <person name="Florea S."/>
            <person name="Webb J.S."/>
            <person name="Jaromczyk J."/>
            <person name="Schardl C.L."/>
        </authorList>
    </citation>
    <scope>NUCLEOTIDE SEQUENCE [LARGE SCALE GENOMIC DNA]</scope>
    <source>
        <strain evidence="2">CY1</strain>
    </source>
</reference>
<dbReference type="Proteomes" id="UP000190626">
    <property type="component" value="Unassembled WGS sequence"/>
</dbReference>
<proteinExistence type="predicted"/>
<evidence type="ECO:0000313" key="1">
    <source>
        <dbReference type="EMBL" id="OPH61876.1"/>
    </source>
</evidence>
<comment type="caution">
    <text evidence="1">The sequence shown here is derived from an EMBL/GenBank/DDBJ whole genome shotgun (WGS) entry which is preliminary data.</text>
</comment>
<keyword evidence="2" id="KW-1185">Reference proteome</keyword>
<dbReference type="OrthoDB" id="2629010at2"/>
<accession>A0A1V4HSN0</accession>
<name>A0A1V4HSN0_9BACL</name>
<gene>
    <name evidence="1" type="ORF">BC351_01140</name>
</gene>
<evidence type="ECO:0000313" key="2">
    <source>
        <dbReference type="Proteomes" id="UP000190626"/>
    </source>
</evidence>
<dbReference type="AlphaFoldDB" id="A0A1V4HSN0"/>